<evidence type="ECO:0000313" key="2">
    <source>
        <dbReference type="EMBL" id="KAL3715311.1"/>
    </source>
</evidence>
<sequence>MTSSTNGHRRGKRERGTWVSREEARGKKLYSAVAIPEQGNAQIYFSPLPILAKEATAPGLLDQQQLLENLKSSAFSTRKRAHHFARIPILVIKDLAFRMGSDRATRKKRGAAAV</sequence>
<comment type="caution">
    <text evidence="2">The sequence shown here is derived from an EMBL/GenBank/DDBJ whole genome shotgun (WGS) entry which is preliminary data.</text>
</comment>
<keyword evidence="3" id="KW-1185">Reference proteome</keyword>
<proteinExistence type="predicted"/>
<protein>
    <submittedName>
        <fullName evidence="2">Uncharacterized protein</fullName>
    </submittedName>
</protein>
<feature type="region of interest" description="Disordered" evidence="1">
    <location>
        <begin position="1"/>
        <end position="20"/>
    </location>
</feature>
<dbReference type="Proteomes" id="UP001634007">
    <property type="component" value="Unassembled WGS sequence"/>
</dbReference>
<evidence type="ECO:0000313" key="3">
    <source>
        <dbReference type="Proteomes" id="UP001634007"/>
    </source>
</evidence>
<accession>A0ABD3IMX3</accession>
<organism evidence="2 3">
    <name type="scientific">Eucalyptus globulus</name>
    <name type="common">Tasmanian blue gum</name>
    <dbReference type="NCBI Taxonomy" id="34317"/>
    <lineage>
        <taxon>Eukaryota</taxon>
        <taxon>Viridiplantae</taxon>
        <taxon>Streptophyta</taxon>
        <taxon>Embryophyta</taxon>
        <taxon>Tracheophyta</taxon>
        <taxon>Spermatophyta</taxon>
        <taxon>Magnoliopsida</taxon>
        <taxon>eudicotyledons</taxon>
        <taxon>Gunneridae</taxon>
        <taxon>Pentapetalae</taxon>
        <taxon>rosids</taxon>
        <taxon>malvids</taxon>
        <taxon>Myrtales</taxon>
        <taxon>Myrtaceae</taxon>
        <taxon>Myrtoideae</taxon>
        <taxon>Eucalypteae</taxon>
        <taxon>Eucalyptus</taxon>
    </lineage>
</organism>
<reference evidence="2 3" key="1">
    <citation type="submission" date="2024-11" db="EMBL/GenBank/DDBJ databases">
        <title>Chromosome-level genome assembly of Eucalyptus globulus Labill. provides insights into its genome evolution.</title>
        <authorList>
            <person name="Li X."/>
        </authorList>
    </citation>
    <scope>NUCLEOTIDE SEQUENCE [LARGE SCALE GENOMIC DNA]</scope>
    <source>
        <strain evidence="2">CL2024</strain>
        <tissue evidence="2">Fresh tender leaves</tissue>
    </source>
</reference>
<dbReference type="EMBL" id="JBJKBG010000011">
    <property type="protein sequence ID" value="KAL3715311.1"/>
    <property type="molecule type" value="Genomic_DNA"/>
</dbReference>
<gene>
    <name evidence="2" type="ORF">ACJRO7_007097</name>
</gene>
<dbReference type="AlphaFoldDB" id="A0ABD3IMX3"/>
<name>A0ABD3IMX3_EUCGL</name>
<evidence type="ECO:0000256" key="1">
    <source>
        <dbReference type="SAM" id="MobiDB-lite"/>
    </source>
</evidence>